<organism evidence="2 3">
    <name type="scientific">Streptomyces umbrinus</name>
    <dbReference type="NCBI Taxonomy" id="67370"/>
    <lineage>
        <taxon>Bacteria</taxon>
        <taxon>Bacillati</taxon>
        <taxon>Actinomycetota</taxon>
        <taxon>Actinomycetes</taxon>
        <taxon>Kitasatosporales</taxon>
        <taxon>Streptomycetaceae</taxon>
        <taxon>Streptomyces</taxon>
        <taxon>Streptomyces phaeochromogenes group</taxon>
    </lineage>
</organism>
<reference evidence="2 3" key="1">
    <citation type="submission" date="2023-07" db="EMBL/GenBank/DDBJ databases">
        <title>Comparative genomics of wheat-associated soil bacteria to identify genetic determinants of phenazine resistance.</title>
        <authorList>
            <person name="Mouncey N."/>
        </authorList>
    </citation>
    <scope>NUCLEOTIDE SEQUENCE [LARGE SCALE GENOMIC DNA]</scope>
    <source>
        <strain evidence="2 3">V2I4</strain>
    </source>
</reference>
<protein>
    <submittedName>
        <fullName evidence="2">DNA-directed RNA polymerase subunit RPC12/RpoP</fullName>
    </submittedName>
</protein>
<feature type="region of interest" description="Disordered" evidence="1">
    <location>
        <begin position="1"/>
        <end position="33"/>
    </location>
</feature>
<evidence type="ECO:0000313" key="2">
    <source>
        <dbReference type="EMBL" id="MDQ1031316.1"/>
    </source>
</evidence>
<proteinExistence type="predicted"/>
<keyword evidence="3" id="KW-1185">Reference proteome</keyword>
<keyword evidence="2" id="KW-0240">DNA-directed RNA polymerase</keyword>
<gene>
    <name evidence="2" type="ORF">QF035_008898</name>
</gene>
<name>A0ABU0T8L2_9ACTN</name>
<dbReference type="Proteomes" id="UP001230328">
    <property type="component" value="Unassembled WGS sequence"/>
</dbReference>
<sequence length="371" mass="41597">MTPDDELQDNTLADRPTGMSAQMRPRRKSRSAPAQLDFPLVRNGLDYLASVVDHLGKNESMVTEQDVKYAVLHLHAAVEVLLKARLLSEHWSLVFSEPHQATRKALDEATLSSVSIDHAVTRLQNIALVRISDKEKLALKHLKEDRNQLQHFGMTAPAPVIETRAGEVLDFLIHFVDHELLPHLSDREKIEARLVLRRLRGGLASIKVFVRKRTNRIRGEVTTAGAENRTIGCPECGYTALVLGEAAGPDGEPVSATCRFCTTLWEQKELLYCFPADDRGELSELNTCPQCREWTLGWGVRVFSNPDKGVPFCFACSVAFPSFVPCDRCSRPIDHADDSDQALCGRCWDNAVEEDRYGLEEPMDYDDEEQG</sequence>
<comment type="caution">
    <text evidence="2">The sequence shown here is derived from an EMBL/GenBank/DDBJ whole genome shotgun (WGS) entry which is preliminary data.</text>
</comment>
<keyword evidence="2" id="KW-0804">Transcription</keyword>
<evidence type="ECO:0000256" key="1">
    <source>
        <dbReference type="SAM" id="MobiDB-lite"/>
    </source>
</evidence>
<dbReference type="EMBL" id="JAUSZI010000002">
    <property type="protein sequence ID" value="MDQ1031316.1"/>
    <property type="molecule type" value="Genomic_DNA"/>
</dbReference>
<dbReference type="RefSeq" id="WP_307527376.1">
    <property type="nucleotide sequence ID" value="NZ_JAUSZI010000002.1"/>
</dbReference>
<dbReference type="GO" id="GO:0000428">
    <property type="term" value="C:DNA-directed RNA polymerase complex"/>
    <property type="evidence" value="ECO:0007669"/>
    <property type="project" value="UniProtKB-KW"/>
</dbReference>
<evidence type="ECO:0000313" key="3">
    <source>
        <dbReference type="Proteomes" id="UP001230328"/>
    </source>
</evidence>
<accession>A0ABU0T8L2</accession>